<accession>A0ACC2J8X7</accession>
<protein>
    <submittedName>
        <fullName evidence="1">Uncharacterized protein</fullName>
    </submittedName>
</protein>
<sequence>MGAFSFLRNVYDLDTLDTRFTVSSTTPYRTVIEARNDAAVASKERAAKWKSRPSSSSLSTSESRWNTPEFYAYLVLVGLSIPYMFWIAYDASRTSHPNYRNYERYLSPGWIPGRKIDVTDTQYRTFRGNMPYLAALVVFHPLLRQLYNMLLYRVNSANQASRPTLEEAEQRLNQRASFDFGFAIIYLVALHGVSIFKILGILYLNYQVATTLPRKSVPAATWVFNVGILFANELFKGYKFKDIASVLWVFLSGGLINESNSSLVNWGAWLDSYGGLMGRWEILFNITVLRLISFNLDYYWSLDRRSSSPVEKQLDPSSLSERDRVSTPAQAKDYSFRNYVAYAIYAPLYLTGPIITFNDYISQLRYKPATLEIPRTIRYGVRFALTLLAMEIILHYDYVQAIAKFSPRWGEYTAAQLFLLSFFNLHLIWLKLLLPWRFFRLWSLIDGIDPPENMIRCVSDNWSTLAFWRSWHRSFYRWSLRYIYVPLGGSSFASARDAARSILTYILVFTFVALWHDIQLRLLIWGWLVVFFMLPEMAAGSLFPKRKWEGRPTTYRMLCCVGAVANVLMMIMANLVGFAFGVEGLRAVLAGIFKHFSGYVFLAMACTVLFMGVQIMFEIRESEKRRDLTSHLRVYPTPYETRPAQIISTALSLNSLKYLDSGVDIRQFVIPLTCLCGAVTSHAGVLLVITVDDLRTVVKELNEDVPENEIHSMIEQFDVEGKGGVSREEFVGIFLDR</sequence>
<keyword evidence="2" id="KW-1185">Reference proteome</keyword>
<evidence type="ECO:0000313" key="1">
    <source>
        <dbReference type="EMBL" id="KAJ8123900.1"/>
    </source>
</evidence>
<dbReference type="EMBL" id="JAPESX010000028">
    <property type="protein sequence ID" value="KAJ8123900.1"/>
    <property type="molecule type" value="Genomic_DNA"/>
</dbReference>
<gene>
    <name evidence="1" type="ORF">ONZ43_g257</name>
</gene>
<evidence type="ECO:0000313" key="2">
    <source>
        <dbReference type="Proteomes" id="UP001153334"/>
    </source>
</evidence>
<reference evidence="1" key="1">
    <citation type="submission" date="2022-11" db="EMBL/GenBank/DDBJ databases">
        <title>Genome Sequence of Nemania bipapillata.</title>
        <authorList>
            <person name="Buettner E."/>
        </authorList>
    </citation>
    <scope>NUCLEOTIDE SEQUENCE</scope>
    <source>
        <strain evidence="1">CP14</strain>
    </source>
</reference>
<organism evidence="1 2">
    <name type="scientific">Nemania bipapillata</name>
    <dbReference type="NCBI Taxonomy" id="110536"/>
    <lineage>
        <taxon>Eukaryota</taxon>
        <taxon>Fungi</taxon>
        <taxon>Dikarya</taxon>
        <taxon>Ascomycota</taxon>
        <taxon>Pezizomycotina</taxon>
        <taxon>Sordariomycetes</taxon>
        <taxon>Xylariomycetidae</taxon>
        <taxon>Xylariales</taxon>
        <taxon>Xylariaceae</taxon>
        <taxon>Nemania</taxon>
    </lineage>
</organism>
<name>A0ACC2J8X7_9PEZI</name>
<proteinExistence type="predicted"/>
<dbReference type="Proteomes" id="UP001153334">
    <property type="component" value="Unassembled WGS sequence"/>
</dbReference>
<comment type="caution">
    <text evidence="1">The sequence shown here is derived from an EMBL/GenBank/DDBJ whole genome shotgun (WGS) entry which is preliminary data.</text>
</comment>